<feature type="binding site" evidence="8">
    <location>
        <position position="129"/>
    </location>
    <ligand>
        <name>NAD(+)</name>
        <dbReference type="ChEBI" id="CHEBI:57540"/>
    </ligand>
</feature>
<dbReference type="InterPro" id="IPR002347">
    <property type="entry name" value="SDR_fam"/>
</dbReference>
<feature type="binding site" evidence="8">
    <location>
        <begin position="102"/>
        <end position="103"/>
    </location>
    <ligand>
        <name>NAD(+)</name>
        <dbReference type="ChEBI" id="CHEBI:57540"/>
    </ligand>
</feature>
<dbReference type="SUPFAM" id="SSF51735">
    <property type="entry name" value="NAD(P)-binding Rossmann-fold domains"/>
    <property type="match status" value="1"/>
</dbReference>
<gene>
    <name evidence="11" type="ORF">FC26_GL001836</name>
</gene>
<feature type="binding site" evidence="8">
    <location>
        <position position="199"/>
    </location>
    <ligand>
        <name>NAD(+)</name>
        <dbReference type="ChEBI" id="CHEBI:57540"/>
    </ligand>
</feature>
<dbReference type="Proteomes" id="UP000051733">
    <property type="component" value="Unassembled WGS sequence"/>
</dbReference>
<keyword evidence="10" id="KW-1133">Transmembrane helix</keyword>
<dbReference type="PRINTS" id="PR00080">
    <property type="entry name" value="SDRFAMILY"/>
</dbReference>
<evidence type="ECO:0000256" key="2">
    <source>
        <dbReference type="ARBA" id="ARBA00006484"/>
    </source>
</evidence>
<feature type="binding site" evidence="8">
    <location>
        <begin position="55"/>
        <end position="57"/>
    </location>
    <ligand>
        <name>NAD(+)</name>
        <dbReference type="ChEBI" id="CHEBI:57540"/>
    </ligand>
</feature>
<dbReference type="FunFam" id="3.40.50.720:FF:000084">
    <property type="entry name" value="Short-chain dehydrogenase reductase"/>
    <property type="match status" value="1"/>
</dbReference>
<dbReference type="NCBIfam" id="NF005559">
    <property type="entry name" value="PRK07231.1"/>
    <property type="match status" value="1"/>
</dbReference>
<keyword evidence="5 8" id="KW-0520">NAD</keyword>
<feature type="active site" description="Proton acceptor" evidence="7">
    <location>
        <position position="195"/>
    </location>
</feature>
<dbReference type="STRING" id="1423813.FC26_GL001836"/>
<keyword evidence="10" id="KW-0472">Membrane</keyword>
<dbReference type="GO" id="GO:0045150">
    <property type="term" value="P:acetoin catabolic process"/>
    <property type="evidence" value="ECO:0007669"/>
    <property type="project" value="InterPro"/>
</dbReference>
<comment type="similarity">
    <text evidence="2 9">Belongs to the short-chain dehydrogenases/reductases (SDR) family.</text>
</comment>
<feature type="binding site" evidence="8">
    <location>
        <begin position="225"/>
        <end position="230"/>
    </location>
    <ligand>
        <name>NAD(+)</name>
        <dbReference type="ChEBI" id="CHEBI:57540"/>
    </ligand>
</feature>
<evidence type="ECO:0000256" key="1">
    <source>
        <dbReference type="ARBA" id="ARBA00003200"/>
    </source>
</evidence>
<evidence type="ECO:0000256" key="4">
    <source>
        <dbReference type="ARBA" id="ARBA00023002"/>
    </source>
</evidence>
<dbReference type="PATRIC" id="fig|1423813.3.peg.1866"/>
<dbReference type="InterPro" id="IPR020904">
    <property type="entry name" value="Sc_DH/Rdtase_CS"/>
</dbReference>
<evidence type="ECO:0000256" key="6">
    <source>
        <dbReference type="ARBA" id="ARBA00047315"/>
    </source>
</evidence>
<name>A0A0R2A2E1_9LACO</name>
<dbReference type="Gene3D" id="3.40.50.720">
    <property type="entry name" value="NAD(P)-binding Rossmann-like Domain"/>
    <property type="match status" value="1"/>
</dbReference>
<comment type="caution">
    <text evidence="11">The sequence shown here is derived from an EMBL/GenBank/DDBJ whole genome shotgun (WGS) entry which is preliminary data.</text>
</comment>
<dbReference type="InterPro" id="IPR036291">
    <property type="entry name" value="NAD(P)-bd_dom_sf"/>
</dbReference>
<dbReference type="EC" id="1.1.1.304" evidence="3"/>
<feature type="transmembrane region" description="Helical" evidence="10">
    <location>
        <begin position="12"/>
        <end position="32"/>
    </location>
</feature>
<dbReference type="InterPro" id="IPR014007">
    <property type="entry name" value="23BDH"/>
</dbReference>
<dbReference type="PRINTS" id="PR00081">
    <property type="entry name" value="GDHRDH"/>
</dbReference>
<proteinExistence type="inferred from homology"/>
<dbReference type="EMBL" id="AYYY01000029">
    <property type="protein sequence ID" value="KRM61288.1"/>
    <property type="molecule type" value="Genomic_DNA"/>
</dbReference>
<reference evidence="11 12" key="1">
    <citation type="journal article" date="2015" name="Genome Announc.">
        <title>Expanding the biotechnology potential of lactobacilli through comparative genomics of 213 strains and associated genera.</title>
        <authorList>
            <person name="Sun Z."/>
            <person name="Harris H.M."/>
            <person name="McCann A."/>
            <person name="Guo C."/>
            <person name="Argimon S."/>
            <person name="Zhang W."/>
            <person name="Yang X."/>
            <person name="Jeffery I.B."/>
            <person name="Cooney J.C."/>
            <person name="Kagawa T.F."/>
            <person name="Liu W."/>
            <person name="Song Y."/>
            <person name="Salvetti E."/>
            <person name="Wrobel A."/>
            <person name="Rasinkangas P."/>
            <person name="Parkhill J."/>
            <person name="Rea M.C."/>
            <person name="O'Sullivan O."/>
            <person name="Ritari J."/>
            <person name="Douillard F.P."/>
            <person name="Paul Ross R."/>
            <person name="Yang R."/>
            <person name="Briner A.E."/>
            <person name="Felis G.E."/>
            <person name="de Vos W.M."/>
            <person name="Barrangou R."/>
            <person name="Klaenhammer T.R."/>
            <person name="Caufield P.W."/>
            <person name="Cui Y."/>
            <person name="Zhang H."/>
            <person name="O'Toole P.W."/>
        </authorList>
    </citation>
    <scope>NUCLEOTIDE SEQUENCE [LARGE SCALE GENOMIC DNA]</scope>
    <source>
        <strain evidence="11 12">DSM 20634</strain>
    </source>
</reference>
<protein>
    <recommendedName>
        <fullName evidence="3">diacetyl reductase [(S)-acetoin forming]</fullName>
        <ecNumber evidence="3">1.1.1.304</ecNumber>
    </recommendedName>
</protein>
<dbReference type="PROSITE" id="PS00061">
    <property type="entry name" value="ADH_SHORT"/>
    <property type="match status" value="1"/>
</dbReference>
<dbReference type="GO" id="GO:0008206">
    <property type="term" value="P:bile acid metabolic process"/>
    <property type="evidence" value="ECO:0007669"/>
    <property type="project" value="UniProtKB-ARBA"/>
</dbReference>
<dbReference type="PANTHER" id="PTHR43639:SF1">
    <property type="entry name" value="SHORT-CHAIN DEHYDROGENASE_REDUCTASE FAMILY PROTEIN"/>
    <property type="match status" value="1"/>
</dbReference>
<comment type="catalytic activity">
    <reaction evidence="6">
        <text>(S)-acetoin + NAD(+) = diacetyl + NADH + H(+)</text>
        <dbReference type="Rhea" id="RHEA:27286"/>
        <dbReference type="ChEBI" id="CHEBI:15378"/>
        <dbReference type="ChEBI" id="CHEBI:15687"/>
        <dbReference type="ChEBI" id="CHEBI:16583"/>
        <dbReference type="ChEBI" id="CHEBI:57540"/>
        <dbReference type="ChEBI" id="CHEBI:57945"/>
        <dbReference type="EC" id="1.1.1.304"/>
    </reaction>
</comment>
<evidence type="ECO:0000256" key="7">
    <source>
        <dbReference type="PIRSR" id="PIRSR614007-1"/>
    </source>
</evidence>
<evidence type="ECO:0000313" key="11">
    <source>
        <dbReference type="EMBL" id="KRM61288.1"/>
    </source>
</evidence>
<organism evidence="11 12">
    <name type="scientific">Paucilactobacillus vaccinostercus DSM 20634</name>
    <dbReference type="NCBI Taxonomy" id="1423813"/>
    <lineage>
        <taxon>Bacteria</taxon>
        <taxon>Bacillati</taxon>
        <taxon>Bacillota</taxon>
        <taxon>Bacilli</taxon>
        <taxon>Lactobacillales</taxon>
        <taxon>Lactobacillaceae</taxon>
        <taxon>Paucilactobacillus</taxon>
    </lineage>
</organism>
<keyword evidence="4" id="KW-0560">Oxidoreductase</keyword>
<dbReference type="GO" id="GO:0052588">
    <property type="term" value="F:diacetyl reductase ((S)-acetoin forming) (NAD+) activity"/>
    <property type="evidence" value="ECO:0007669"/>
    <property type="project" value="UniProtKB-EC"/>
</dbReference>
<evidence type="ECO:0000256" key="10">
    <source>
        <dbReference type="SAM" id="Phobius"/>
    </source>
</evidence>
<accession>A0A0R2A2E1</accession>
<evidence type="ECO:0000313" key="12">
    <source>
        <dbReference type="Proteomes" id="UP000051733"/>
    </source>
</evidence>
<sequence>MTQKQIKKRNEIFCILYFIYVQLSVIITLTNLNTNSQEGVVLMTEKVALITGAGQGIGEGIAKQLANDGFQVALAGRHLDKVQRVANDINEAGGKAIAIKADVQSKQEVFDSVAQTVAQLGHLDVFVNNAGIAHVAQVINTEEEDLDRLLNINVKGTVFGIQAAATQFKKQGTPGKIINASSIAGHEGFELLGAYSATKFAIRGITQAAAKELAQDKITVNAYCPGIVLTPMWDQIDAEMGELHGVPAGESIKQYLSGIALGRGEQPADVANLVSFLASDKADYITGQAIMVDGGIKYV</sequence>
<feature type="binding site" evidence="8">
    <location>
        <position position="195"/>
    </location>
    <ligand>
        <name>NAD(+)</name>
        <dbReference type="ChEBI" id="CHEBI:57540"/>
    </ligand>
</feature>
<comment type="function">
    <text evidence="1">Catalyzes the irreversible reduction of 2,3-butanediol to (S)-acetoin in the presence of NADH.</text>
</comment>
<dbReference type="NCBIfam" id="TIGR02415">
    <property type="entry name" value="23BDH"/>
    <property type="match status" value="1"/>
</dbReference>
<keyword evidence="10" id="KW-0812">Transmembrane</keyword>
<evidence type="ECO:0000256" key="8">
    <source>
        <dbReference type="PIRSR" id="PIRSR614007-2"/>
    </source>
</evidence>
<dbReference type="AlphaFoldDB" id="A0A0R2A2E1"/>
<dbReference type="PANTHER" id="PTHR43639">
    <property type="entry name" value="OXIDOREDUCTASE, SHORT-CHAIN DEHYDROGENASE/REDUCTASE FAMILY (AFU_ORTHOLOGUE AFUA_5G02870)"/>
    <property type="match status" value="1"/>
</dbReference>
<evidence type="ECO:0000256" key="9">
    <source>
        <dbReference type="RuleBase" id="RU000363"/>
    </source>
</evidence>
<evidence type="ECO:0000256" key="3">
    <source>
        <dbReference type="ARBA" id="ARBA00012848"/>
    </source>
</evidence>
<keyword evidence="12" id="KW-1185">Reference proteome</keyword>
<dbReference type="Pfam" id="PF00106">
    <property type="entry name" value="adh_short"/>
    <property type="match status" value="1"/>
</dbReference>
<evidence type="ECO:0000256" key="5">
    <source>
        <dbReference type="ARBA" id="ARBA00023027"/>
    </source>
</evidence>